<gene>
    <name evidence="3" type="ORF">EMWEY_00045350</name>
</gene>
<dbReference type="InterPro" id="IPR040314">
    <property type="entry name" value="DOP1"/>
</dbReference>
<dbReference type="GO" id="GO:0005802">
    <property type="term" value="C:trans-Golgi network"/>
    <property type="evidence" value="ECO:0007669"/>
    <property type="project" value="TreeGrafter"/>
</dbReference>
<evidence type="ECO:0000313" key="3">
    <source>
        <dbReference type="EMBL" id="CDJ61820.1"/>
    </source>
</evidence>
<feature type="chain" id="PRO_5004675758" evidence="2">
    <location>
        <begin position="18"/>
        <end position="391"/>
    </location>
</feature>
<sequence>VFLCVRVLLLRLPLAARTPVWPIVMTELIRVFSGALSSSLPPLAGAPPPAVAAPLVPPAAGDPVNMQGTPLSLLSAGVKVVELATLLDLPDFSLYRWVFLADDSAAAAAATAATPNQQYQHNSRLPTLLTKSKQQPHPAALVYANQQQLQRDILVDSGGQSAPAAAAEGAAIASHDEEIAYAETDNTRPVSAAAAAGTAAAGAAQITGGVVCVNASLPPVESPANDIGGNRSSSSSRRSSTTPSEVSTINSSATFRPFLSVLEERYEEQQHQRQGSGGDLDSVPVASGPHESPDAGNSSNSSSSLAAAARRLNQRAAAEPIQKIGPEDEEIRRSIEDDLLEGPEELRDLWCELPLQVLLQRQWCLYTSGFELLLPAAAGSGPPPACGNQEF</sequence>
<reference evidence="3" key="1">
    <citation type="submission" date="2013-10" db="EMBL/GenBank/DDBJ databases">
        <title>Genomic analysis of the causative agents of coccidiosis in chickens.</title>
        <authorList>
            <person name="Reid A.J."/>
            <person name="Blake D."/>
            <person name="Billington K."/>
            <person name="Browne H."/>
            <person name="Dunn M."/>
            <person name="Hung S."/>
            <person name="Kawahara F."/>
            <person name="Miranda-Saavedra D."/>
            <person name="Mourier T."/>
            <person name="Nagra H."/>
            <person name="Otto T.D."/>
            <person name="Rawlings N."/>
            <person name="Sanchez A."/>
            <person name="Sanders M."/>
            <person name="Subramaniam C."/>
            <person name="Tay Y."/>
            <person name="Dear P."/>
            <person name="Doerig C."/>
            <person name="Gruber A."/>
            <person name="Parkinson J."/>
            <person name="Shirley M."/>
            <person name="Wan K.L."/>
            <person name="Berriman M."/>
            <person name="Tomley F."/>
            <person name="Pain A."/>
        </authorList>
    </citation>
    <scope>NUCLEOTIDE SEQUENCE [LARGE SCALE GENOMIC DNA]</scope>
    <source>
        <strain evidence="3">Weybridge</strain>
    </source>
</reference>
<keyword evidence="4" id="KW-1185">Reference proteome</keyword>
<protein>
    <submittedName>
        <fullName evidence="3">Uncharacterized protein</fullName>
    </submittedName>
</protein>
<dbReference type="AlphaFoldDB" id="U6MJI8"/>
<feature type="non-terminal residue" evidence="3">
    <location>
        <position position="1"/>
    </location>
</feature>
<evidence type="ECO:0000256" key="1">
    <source>
        <dbReference type="SAM" id="MobiDB-lite"/>
    </source>
</evidence>
<reference evidence="3" key="2">
    <citation type="submission" date="2013-10" db="EMBL/GenBank/DDBJ databases">
        <authorList>
            <person name="Aslett M."/>
        </authorList>
    </citation>
    <scope>NUCLEOTIDE SEQUENCE [LARGE SCALE GENOMIC DNA]</scope>
    <source>
        <strain evidence="3">Weybridge</strain>
    </source>
</reference>
<feature type="compositionally biased region" description="Low complexity" evidence="1">
    <location>
        <begin position="297"/>
        <end position="318"/>
    </location>
</feature>
<dbReference type="PANTHER" id="PTHR14042:SF24">
    <property type="entry name" value="PROTEIN DOPEY-1 HOMOLOG"/>
    <property type="match status" value="1"/>
</dbReference>
<name>U6MJI8_EIMMA</name>
<evidence type="ECO:0000256" key="2">
    <source>
        <dbReference type="SAM" id="SignalP"/>
    </source>
</evidence>
<dbReference type="OMA" id="LWCELPL"/>
<proteinExistence type="predicted"/>
<dbReference type="GO" id="GO:0005829">
    <property type="term" value="C:cytosol"/>
    <property type="evidence" value="ECO:0007669"/>
    <property type="project" value="GOC"/>
</dbReference>
<dbReference type="GO" id="GO:0005768">
    <property type="term" value="C:endosome"/>
    <property type="evidence" value="ECO:0007669"/>
    <property type="project" value="TreeGrafter"/>
</dbReference>
<dbReference type="GeneID" id="25338521"/>
<keyword evidence="2" id="KW-0732">Signal</keyword>
<feature type="signal peptide" evidence="2">
    <location>
        <begin position="1"/>
        <end position="17"/>
    </location>
</feature>
<dbReference type="OrthoDB" id="297643at2759"/>
<dbReference type="GO" id="GO:0006895">
    <property type="term" value="P:Golgi to endosome transport"/>
    <property type="evidence" value="ECO:0007669"/>
    <property type="project" value="InterPro"/>
</dbReference>
<dbReference type="RefSeq" id="XP_013338470.1">
    <property type="nucleotide sequence ID" value="XM_013483016.1"/>
</dbReference>
<dbReference type="Proteomes" id="UP000030763">
    <property type="component" value="Unassembled WGS sequence"/>
</dbReference>
<feature type="compositionally biased region" description="Low complexity" evidence="1">
    <location>
        <begin position="231"/>
        <end position="248"/>
    </location>
</feature>
<dbReference type="VEuPathDB" id="ToxoDB:EMWEY_00045350"/>
<accession>U6MJI8</accession>
<evidence type="ECO:0000313" key="4">
    <source>
        <dbReference type="Proteomes" id="UP000030763"/>
    </source>
</evidence>
<dbReference type="EMBL" id="HG722239">
    <property type="protein sequence ID" value="CDJ61820.1"/>
    <property type="molecule type" value="Genomic_DNA"/>
</dbReference>
<feature type="region of interest" description="Disordered" evidence="1">
    <location>
        <begin position="220"/>
        <end position="250"/>
    </location>
</feature>
<feature type="region of interest" description="Disordered" evidence="1">
    <location>
        <begin position="266"/>
        <end position="330"/>
    </location>
</feature>
<dbReference type="PANTHER" id="PTHR14042">
    <property type="entry name" value="DOPEY-RELATED"/>
    <property type="match status" value="1"/>
</dbReference>
<organism evidence="3 4">
    <name type="scientific">Eimeria maxima</name>
    <name type="common">Coccidian parasite</name>
    <dbReference type="NCBI Taxonomy" id="5804"/>
    <lineage>
        <taxon>Eukaryota</taxon>
        <taxon>Sar</taxon>
        <taxon>Alveolata</taxon>
        <taxon>Apicomplexa</taxon>
        <taxon>Conoidasida</taxon>
        <taxon>Coccidia</taxon>
        <taxon>Eucoccidiorida</taxon>
        <taxon>Eimeriorina</taxon>
        <taxon>Eimeriidae</taxon>
        <taxon>Eimeria</taxon>
    </lineage>
</organism>